<protein>
    <recommendedName>
        <fullName evidence="3">Peptidase A2 domain-containing protein</fullName>
    </recommendedName>
</protein>
<dbReference type="RefSeq" id="XP_067495280.1">
    <property type="nucleotide sequence ID" value="XM_067636849.1"/>
</dbReference>
<dbReference type="AlphaFoldDB" id="A0A437AF78"/>
<proteinExistence type="predicted"/>
<dbReference type="Proteomes" id="UP000283090">
    <property type="component" value="Unassembled WGS sequence"/>
</dbReference>
<name>A0A437AF78_ARTFL</name>
<dbReference type="VEuPathDB" id="FungiDB:DFL_000729"/>
<organism evidence="1 2">
    <name type="scientific">Arthrobotrys flagrans</name>
    <name type="common">Nematode-trapping fungus</name>
    <name type="synonym">Trichothecium flagrans</name>
    <dbReference type="NCBI Taxonomy" id="97331"/>
    <lineage>
        <taxon>Eukaryota</taxon>
        <taxon>Fungi</taxon>
        <taxon>Dikarya</taxon>
        <taxon>Ascomycota</taxon>
        <taxon>Pezizomycotina</taxon>
        <taxon>Orbiliomycetes</taxon>
        <taxon>Orbiliales</taxon>
        <taxon>Orbiliaceae</taxon>
        <taxon>Arthrobotrys</taxon>
    </lineage>
</organism>
<evidence type="ECO:0000313" key="1">
    <source>
        <dbReference type="EMBL" id="RVD89736.1"/>
    </source>
</evidence>
<dbReference type="EMBL" id="SAEB01000001">
    <property type="protein sequence ID" value="RVD89736.1"/>
    <property type="molecule type" value="Genomic_DNA"/>
</dbReference>
<dbReference type="GeneID" id="93583040"/>
<reference evidence="1 2" key="1">
    <citation type="submission" date="2019-01" db="EMBL/GenBank/DDBJ databases">
        <title>Intercellular communication is required for trap formation in the nematode-trapping fungus Duddingtonia flagrans.</title>
        <authorList>
            <person name="Youssar L."/>
            <person name="Wernet V."/>
            <person name="Hensel N."/>
            <person name="Hildebrandt H.-G."/>
            <person name="Fischer R."/>
        </authorList>
    </citation>
    <scope>NUCLEOTIDE SEQUENCE [LARGE SCALE GENOMIC DNA]</scope>
    <source>
        <strain evidence="1 2">CBS H-5679</strain>
    </source>
</reference>
<dbReference type="OrthoDB" id="4173282at2759"/>
<evidence type="ECO:0008006" key="3">
    <source>
        <dbReference type="Google" id="ProtNLM"/>
    </source>
</evidence>
<gene>
    <name evidence="1" type="ORF">DFL_000729</name>
</gene>
<evidence type="ECO:0000313" key="2">
    <source>
        <dbReference type="Proteomes" id="UP000283090"/>
    </source>
</evidence>
<sequence length="147" mass="15804">MDRGIGRQLVASAAIFPNDGVRTGNFVCMELRLYPHHLNRPVCVEALADSGSDYLTLFPNDILALGLTSAYIGIMAPVRLTTANGTVSRSALILEARIWNSNWTQAIGGWFLENAVLCPLITRFWLSGGGLPGVYPTVPTIPCSGVT</sequence>
<accession>A0A437AF78</accession>
<keyword evidence="2" id="KW-1185">Reference proteome</keyword>
<comment type="caution">
    <text evidence="1">The sequence shown here is derived from an EMBL/GenBank/DDBJ whole genome shotgun (WGS) entry which is preliminary data.</text>
</comment>